<reference evidence="2 3" key="1">
    <citation type="journal article" date="2020" name="Mol. Plant">
        <title>The Chromosome-Based Rubber Tree Genome Provides New Insights into Spurge Genome Evolution and Rubber Biosynthesis.</title>
        <authorList>
            <person name="Liu J."/>
            <person name="Shi C."/>
            <person name="Shi C.C."/>
            <person name="Li W."/>
            <person name="Zhang Q.J."/>
            <person name="Zhang Y."/>
            <person name="Li K."/>
            <person name="Lu H.F."/>
            <person name="Shi C."/>
            <person name="Zhu S.T."/>
            <person name="Xiao Z.Y."/>
            <person name="Nan H."/>
            <person name="Yue Y."/>
            <person name="Zhu X.G."/>
            <person name="Wu Y."/>
            <person name="Hong X.N."/>
            <person name="Fan G.Y."/>
            <person name="Tong Y."/>
            <person name="Zhang D."/>
            <person name="Mao C.L."/>
            <person name="Liu Y.L."/>
            <person name="Hao S.J."/>
            <person name="Liu W.Q."/>
            <person name="Lv M.Q."/>
            <person name="Zhang H.B."/>
            <person name="Liu Y."/>
            <person name="Hu-Tang G.R."/>
            <person name="Wang J.P."/>
            <person name="Wang J.H."/>
            <person name="Sun Y.H."/>
            <person name="Ni S.B."/>
            <person name="Chen W.B."/>
            <person name="Zhang X.C."/>
            <person name="Jiao Y.N."/>
            <person name="Eichler E.E."/>
            <person name="Li G.H."/>
            <person name="Liu X."/>
            <person name="Gao L.Z."/>
        </authorList>
    </citation>
    <scope>NUCLEOTIDE SEQUENCE [LARGE SCALE GENOMIC DNA]</scope>
    <source>
        <strain evidence="3">cv. GT1</strain>
        <tissue evidence="2">Leaf</tissue>
    </source>
</reference>
<evidence type="ECO:0008006" key="4">
    <source>
        <dbReference type="Google" id="ProtNLM"/>
    </source>
</evidence>
<sequence>MRSRPLEEDDDQATKKVKHREEGEFWGSSGATGFPSSGLNSSFKECLLNGPMQEGVDDNLMEDVDIVRCKEDRWICLVPAPVEWMKLNSNGSFKGESGNAYRGGLIRDLEERWVVGYILNLGESTVTGAEPWAFVADLNVAWDFVHILSFLPNEIKSLLRQHIIGVAQFKVVGM</sequence>
<accession>A0A6A6KU65</accession>
<evidence type="ECO:0000313" key="3">
    <source>
        <dbReference type="Proteomes" id="UP000467840"/>
    </source>
</evidence>
<proteinExistence type="predicted"/>
<evidence type="ECO:0000256" key="1">
    <source>
        <dbReference type="SAM" id="MobiDB-lite"/>
    </source>
</evidence>
<dbReference type="Proteomes" id="UP000467840">
    <property type="component" value="Chromosome 13"/>
</dbReference>
<comment type="caution">
    <text evidence="2">The sequence shown here is derived from an EMBL/GenBank/DDBJ whole genome shotgun (WGS) entry which is preliminary data.</text>
</comment>
<evidence type="ECO:0000313" key="2">
    <source>
        <dbReference type="EMBL" id="KAF2292104.1"/>
    </source>
</evidence>
<dbReference type="AlphaFoldDB" id="A0A6A6KU65"/>
<dbReference type="EMBL" id="JAAGAX010000014">
    <property type="protein sequence ID" value="KAF2292104.1"/>
    <property type="molecule type" value="Genomic_DNA"/>
</dbReference>
<protein>
    <recommendedName>
        <fullName evidence="4">RNase H type-1 domain-containing protein</fullName>
    </recommendedName>
</protein>
<gene>
    <name evidence="2" type="ORF">GH714_011128</name>
</gene>
<organism evidence="2 3">
    <name type="scientific">Hevea brasiliensis</name>
    <name type="common">Para rubber tree</name>
    <name type="synonym">Siphonia brasiliensis</name>
    <dbReference type="NCBI Taxonomy" id="3981"/>
    <lineage>
        <taxon>Eukaryota</taxon>
        <taxon>Viridiplantae</taxon>
        <taxon>Streptophyta</taxon>
        <taxon>Embryophyta</taxon>
        <taxon>Tracheophyta</taxon>
        <taxon>Spermatophyta</taxon>
        <taxon>Magnoliopsida</taxon>
        <taxon>eudicotyledons</taxon>
        <taxon>Gunneridae</taxon>
        <taxon>Pentapetalae</taxon>
        <taxon>rosids</taxon>
        <taxon>fabids</taxon>
        <taxon>Malpighiales</taxon>
        <taxon>Euphorbiaceae</taxon>
        <taxon>Crotonoideae</taxon>
        <taxon>Micrandreae</taxon>
        <taxon>Hevea</taxon>
    </lineage>
</organism>
<keyword evidence="3" id="KW-1185">Reference proteome</keyword>
<feature type="region of interest" description="Disordered" evidence="1">
    <location>
        <begin position="1"/>
        <end position="32"/>
    </location>
</feature>
<name>A0A6A6KU65_HEVBR</name>